<keyword evidence="2" id="KW-0479">Metal-binding</keyword>
<comment type="caution">
    <text evidence="6">The sequence shown here is derived from an EMBL/GenBank/DDBJ whole genome shotgun (WGS) entry which is preliminary data.</text>
</comment>
<dbReference type="InterPro" id="IPR051013">
    <property type="entry name" value="MBL_superfamily_lactonases"/>
</dbReference>
<keyword evidence="3" id="KW-0378">Hydrolase</keyword>
<reference evidence="6 7" key="1">
    <citation type="journal article" date="2019" name="Int. J. Syst. Evol. Microbiol.">
        <title>The Global Catalogue of Microorganisms (GCM) 10K type strain sequencing project: providing services to taxonomists for standard genome sequencing and annotation.</title>
        <authorList>
            <consortium name="The Broad Institute Genomics Platform"/>
            <consortium name="The Broad Institute Genome Sequencing Center for Infectious Disease"/>
            <person name="Wu L."/>
            <person name="Ma J."/>
        </authorList>
    </citation>
    <scope>NUCLEOTIDE SEQUENCE [LARGE SCALE GENOMIC DNA]</scope>
    <source>
        <strain evidence="6 7">JCM 13008</strain>
    </source>
</reference>
<evidence type="ECO:0000256" key="2">
    <source>
        <dbReference type="ARBA" id="ARBA00022723"/>
    </source>
</evidence>
<dbReference type="CDD" id="cd07742">
    <property type="entry name" value="metallo-hydrolase-like_MBL-fold"/>
    <property type="match status" value="1"/>
</dbReference>
<accession>A0ABN1U4L5</accession>
<evidence type="ECO:0000313" key="6">
    <source>
        <dbReference type="EMBL" id="GAA1115585.1"/>
    </source>
</evidence>
<dbReference type="SMART" id="SM00849">
    <property type="entry name" value="Lactamase_B"/>
    <property type="match status" value="1"/>
</dbReference>
<sequence>MSVHHLDCGTLRPVGGFNGRLAPPEMICHVLLVERAEGLLLVDTGFGTADLAQPERLGRPFVAMMRPAFDTAQCAVEQVTALGYSPSDVRDIALTHMDLDHAGGLGDFPQARVHVDVAELDAARNPRLSERSRYRKVQWSHRPDFVAHQSGGDDWFGFSGVKVLGDDVVLIPLRGHSRGHSGVAVRDGDRWLLHAGDSYFFNGEVETPPRTAPGLSAFQAMMATDNKARKANQERLRVLAAGHPEVTVFSAHDQVEFERLR</sequence>
<dbReference type="SUPFAM" id="SSF56281">
    <property type="entry name" value="Metallo-hydrolase/oxidoreductase"/>
    <property type="match status" value="1"/>
</dbReference>
<keyword evidence="4" id="KW-0862">Zinc</keyword>
<dbReference type="Pfam" id="PF00753">
    <property type="entry name" value="Lactamase_B"/>
    <property type="match status" value="1"/>
</dbReference>
<dbReference type="InterPro" id="IPR001279">
    <property type="entry name" value="Metallo-B-lactamas"/>
</dbReference>
<evidence type="ECO:0000256" key="1">
    <source>
        <dbReference type="ARBA" id="ARBA00007749"/>
    </source>
</evidence>
<feature type="domain" description="Metallo-beta-lactamase" evidence="5">
    <location>
        <begin position="27"/>
        <end position="243"/>
    </location>
</feature>
<gene>
    <name evidence="6" type="ORF">GCM10009668_42830</name>
</gene>
<organism evidence="6 7">
    <name type="scientific">Nocardioides dubius</name>
    <dbReference type="NCBI Taxonomy" id="317019"/>
    <lineage>
        <taxon>Bacteria</taxon>
        <taxon>Bacillati</taxon>
        <taxon>Actinomycetota</taxon>
        <taxon>Actinomycetes</taxon>
        <taxon>Propionibacteriales</taxon>
        <taxon>Nocardioidaceae</taxon>
        <taxon>Nocardioides</taxon>
    </lineage>
</organism>
<evidence type="ECO:0000256" key="4">
    <source>
        <dbReference type="ARBA" id="ARBA00022833"/>
    </source>
</evidence>
<dbReference type="RefSeq" id="WP_343996981.1">
    <property type="nucleotide sequence ID" value="NZ_BAAALG010000024.1"/>
</dbReference>
<dbReference type="InterPro" id="IPR036866">
    <property type="entry name" value="RibonucZ/Hydroxyglut_hydro"/>
</dbReference>
<evidence type="ECO:0000313" key="7">
    <source>
        <dbReference type="Proteomes" id="UP001501581"/>
    </source>
</evidence>
<protein>
    <submittedName>
        <fullName evidence="6">MBL fold metallo-hydrolase</fullName>
    </submittedName>
</protein>
<proteinExistence type="inferred from homology"/>
<dbReference type="PANTHER" id="PTHR42978:SF3">
    <property type="entry name" value="BLR3078 PROTEIN"/>
    <property type="match status" value="1"/>
</dbReference>
<dbReference type="EMBL" id="BAAALG010000024">
    <property type="protein sequence ID" value="GAA1115585.1"/>
    <property type="molecule type" value="Genomic_DNA"/>
</dbReference>
<dbReference type="Gene3D" id="3.60.15.10">
    <property type="entry name" value="Ribonuclease Z/Hydroxyacylglutathione hydrolase-like"/>
    <property type="match status" value="1"/>
</dbReference>
<dbReference type="Proteomes" id="UP001501581">
    <property type="component" value="Unassembled WGS sequence"/>
</dbReference>
<dbReference type="PANTHER" id="PTHR42978">
    <property type="entry name" value="QUORUM-QUENCHING LACTONASE YTNP-RELATED-RELATED"/>
    <property type="match status" value="1"/>
</dbReference>
<name>A0ABN1U4L5_9ACTN</name>
<comment type="similarity">
    <text evidence="1">Belongs to the metallo-beta-lactamase superfamily.</text>
</comment>
<keyword evidence="7" id="KW-1185">Reference proteome</keyword>
<evidence type="ECO:0000259" key="5">
    <source>
        <dbReference type="SMART" id="SM00849"/>
    </source>
</evidence>
<evidence type="ECO:0000256" key="3">
    <source>
        <dbReference type="ARBA" id="ARBA00022801"/>
    </source>
</evidence>